<reference evidence="2" key="1">
    <citation type="submission" date="2020-08" db="EMBL/GenBank/DDBJ databases">
        <title>Multicomponent nature underlies the extraordinary mechanical properties of spider dragline silk.</title>
        <authorList>
            <person name="Kono N."/>
            <person name="Nakamura H."/>
            <person name="Mori M."/>
            <person name="Yoshida Y."/>
            <person name="Ohtoshi R."/>
            <person name="Malay A.D."/>
            <person name="Moran D.A.P."/>
            <person name="Tomita M."/>
            <person name="Numata K."/>
            <person name="Arakawa K."/>
        </authorList>
    </citation>
    <scope>NUCLEOTIDE SEQUENCE</scope>
</reference>
<dbReference type="AlphaFoldDB" id="A0A8X6S0V9"/>
<accession>A0A8X6S0V9</accession>
<feature type="compositionally biased region" description="Basic and acidic residues" evidence="1">
    <location>
        <begin position="84"/>
        <end position="94"/>
    </location>
</feature>
<dbReference type="Proteomes" id="UP000887159">
    <property type="component" value="Unassembled WGS sequence"/>
</dbReference>
<feature type="compositionally biased region" description="Basic residues" evidence="1">
    <location>
        <begin position="73"/>
        <end position="83"/>
    </location>
</feature>
<sequence>MRRRQRHRCGDTLATTTDKFCLPTRKFLILKNLSTTRMTMYTQGLSKKRKRSAACRGFPYWFGEMLAMKRSKNHSKIFSKHDRRTNSETPERKPAQWNLLDF</sequence>
<evidence type="ECO:0000313" key="2">
    <source>
        <dbReference type="EMBL" id="GFY02743.1"/>
    </source>
</evidence>
<name>A0A8X6S0V9_TRICX</name>
<evidence type="ECO:0000256" key="1">
    <source>
        <dbReference type="SAM" id="MobiDB-lite"/>
    </source>
</evidence>
<evidence type="ECO:0000313" key="3">
    <source>
        <dbReference type="Proteomes" id="UP000887159"/>
    </source>
</evidence>
<organism evidence="2 3">
    <name type="scientific">Trichonephila clavipes</name>
    <name type="common">Golden silk orbweaver</name>
    <name type="synonym">Nephila clavipes</name>
    <dbReference type="NCBI Taxonomy" id="2585209"/>
    <lineage>
        <taxon>Eukaryota</taxon>
        <taxon>Metazoa</taxon>
        <taxon>Ecdysozoa</taxon>
        <taxon>Arthropoda</taxon>
        <taxon>Chelicerata</taxon>
        <taxon>Arachnida</taxon>
        <taxon>Araneae</taxon>
        <taxon>Araneomorphae</taxon>
        <taxon>Entelegynae</taxon>
        <taxon>Araneoidea</taxon>
        <taxon>Nephilidae</taxon>
        <taxon>Trichonephila</taxon>
    </lineage>
</organism>
<gene>
    <name evidence="2" type="ORF">TNCV_3506231</name>
</gene>
<comment type="caution">
    <text evidence="2">The sequence shown here is derived from an EMBL/GenBank/DDBJ whole genome shotgun (WGS) entry which is preliminary data.</text>
</comment>
<keyword evidence="3" id="KW-1185">Reference proteome</keyword>
<proteinExistence type="predicted"/>
<protein>
    <submittedName>
        <fullName evidence="2">Uncharacterized protein</fullName>
    </submittedName>
</protein>
<feature type="region of interest" description="Disordered" evidence="1">
    <location>
        <begin position="73"/>
        <end position="102"/>
    </location>
</feature>
<dbReference type="EMBL" id="BMAU01021233">
    <property type="protein sequence ID" value="GFY02743.1"/>
    <property type="molecule type" value="Genomic_DNA"/>
</dbReference>